<proteinExistence type="predicted"/>
<accession>B0THM4</accession>
<gene>
    <name evidence="1" type="ORF">HM1_1112</name>
</gene>
<dbReference type="HOGENOM" id="CLU_3290621_0_0_9"/>
<sequence length="40" mass="4796">MGYCQVDSRIQVFSFSTFMTIPQQRLRQGISRIFYYIKDA</sequence>
<dbReference type="Proteomes" id="UP000008550">
    <property type="component" value="Chromosome"/>
</dbReference>
<keyword evidence="2" id="KW-1185">Reference proteome</keyword>
<name>B0THM4_HELMI</name>
<dbReference type="EMBL" id="CP000930">
    <property type="protein sequence ID" value="ABZ83462.1"/>
    <property type="molecule type" value="Genomic_DNA"/>
</dbReference>
<dbReference type="KEGG" id="hmo:HM1_1112"/>
<evidence type="ECO:0000313" key="2">
    <source>
        <dbReference type="Proteomes" id="UP000008550"/>
    </source>
</evidence>
<dbReference type="AlphaFoldDB" id="B0THM4"/>
<organism evidence="1 2">
    <name type="scientific">Heliobacterium modesticaldum (strain ATCC 51547 / Ice1)</name>
    <dbReference type="NCBI Taxonomy" id="498761"/>
    <lineage>
        <taxon>Bacteria</taxon>
        <taxon>Bacillati</taxon>
        <taxon>Bacillota</taxon>
        <taxon>Clostridia</taxon>
        <taxon>Eubacteriales</taxon>
        <taxon>Heliobacteriaceae</taxon>
        <taxon>Heliomicrobium</taxon>
    </lineage>
</organism>
<protein>
    <submittedName>
        <fullName evidence="1">Uncharacterized protein</fullName>
    </submittedName>
</protein>
<reference evidence="1 2" key="1">
    <citation type="journal article" date="2008" name="J. Bacteriol.">
        <title>The genome of Heliobacterium modesticaldum, a phototrophic representative of the Firmicutes containing the simplest photosynthetic apparatus.</title>
        <authorList>
            <person name="Sattley W.M."/>
            <person name="Madigan M.T."/>
            <person name="Swingley W.D."/>
            <person name="Cheung P.C."/>
            <person name="Clocksin K.M."/>
            <person name="Conrad A.L."/>
            <person name="Dejesa L.C."/>
            <person name="Honchak B.M."/>
            <person name="Jung D.O."/>
            <person name="Karbach L.E."/>
            <person name="Kurdoglu A."/>
            <person name="Lahiri S."/>
            <person name="Mastrian S.D."/>
            <person name="Page L.E."/>
            <person name="Taylor H.L."/>
            <person name="Wang Z.T."/>
            <person name="Raymond J."/>
            <person name="Chen M."/>
            <person name="Blankenship R.E."/>
            <person name="Touchman J.W."/>
        </authorList>
    </citation>
    <scope>NUCLEOTIDE SEQUENCE [LARGE SCALE GENOMIC DNA]</scope>
    <source>
        <strain evidence="2">ATCC 51547 / Ice1</strain>
    </source>
</reference>
<evidence type="ECO:0000313" key="1">
    <source>
        <dbReference type="EMBL" id="ABZ83462.1"/>
    </source>
</evidence>